<keyword evidence="4" id="KW-0812">Transmembrane</keyword>
<dbReference type="InterPro" id="IPR027409">
    <property type="entry name" value="GroEL-like_apical_dom_sf"/>
</dbReference>
<dbReference type="SUPFAM" id="SSF52029">
    <property type="entry name" value="GroEL apical domain-like"/>
    <property type="match status" value="1"/>
</dbReference>
<dbReference type="Proteomes" id="UP000243670">
    <property type="component" value="Nucleomorph 2"/>
</dbReference>
<reference evidence="5 6" key="1">
    <citation type="journal article" date="2014" name="BMC Genomics">
        <title>Nucleomorph and plastid genome sequences of the chlorarachniophyte Lotharella oceanica: convergent reductive evolution and frequent recombination in nucleomorph-bearing algae.</title>
        <authorList>
            <person name="Tanifuji G."/>
            <person name="Onodera N.T."/>
            <person name="Brown M.W."/>
            <person name="Curtis B.A."/>
            <person name="Roger A.J."/>
            <person name="Ka-Shu Wong G."/>
            <person name="Melkonian M."/>
            <person name="Archibald J.M."/>
        </authorList>
    </citation>
    <scope>NUCLEOTIDE SEQUENCE [LARGE SCALE GENOMIC DNA]</scope>
    <source>
        <strain evidence="5 6">CCMP622</strain>
    </source>
</reference>
<evidence type="ECO:0000256" key="3">
    <source>
        <dbReference type="ARBA" id="ARBA00023186"/>
    </source>
</evidence>
<keyword evidence="3" id="KW-0143">Chaperone</keyword>
<keyword evidence="5" id="KW-0542">Nucleomorph</keyword>
<keyword evidence="2" id="KW-0067">ATP-binding</keyword>
<evidence type="ECO:0000313" key="5">
    <source>
        <dbReference type="EMBL" id="AIB09821.1"/>
    </source>
</evidence>
<dbReference type="GO" id="GO:0005524">
    <property type="term" value="F:ATP binding"/>
    <property type="evidence" value="ECO:0007669"/>
    <property type="project" value="UniProtKB-KW"/>
</dbReference>
<sequence length="497" mass="59550">MELNTKLTIFYTKIALLNITQLIIESFGVFYILVKKDKSVVIKNDVFLFIDKIFKVSIFENFIFKIIKNRIPNIDKMLTNSVFLINSVISEISLVDVILDYRILLKKMKYLYSNCKFFLLNFCYFKIKQENLFLYMNKMLYYCLDTKKFIIENKIINLIVKNLNFFNLNKQRFFFKPLIIDFKTKNFIFNGYVIKKACYYAGSELQPKVSIRSKILLMKNDIEVSKNFFFSILIKNYHKYRKKINKQWIIFYQYLSIFYSYGCSVIISTGSIGDIATQFFVDHNIISVSRLEKSEFFILEFMFSMYKDNINILEKNLILGFCNYVEELELDNFKYIFIIGSKTNNTRTILYHSDNIIDKNYLDKTYALIKFLFKVILCNNCVFPSNFTPEIYLSCKLKNIKISNNEINLINHVIGRAFEAYIKLKVTNQIINTNLLLIFFYIFQTKFCNRRVNFILNFDFLEFININQCKFWEPCFIFFNLLKSTLSFLKFVFMIYF</sequence>
<dbReference type="InterPro" id="IPR002423">
    <property type="entry name" value="Cpn60/GroEL/TCP-1"/>
</dbReference>
<keyword evidence="4" id="KW-1133">Transmembrane helix</keyword>
<organism evidence="5 6">
    <name type="scientific">Lotharella oceanica</name>
    <dbReference type="NCBI Taxonomy" id="641309"/>
    <lineage>
        <taxon>Eukaryota</taxon>
        <taxon>Sar</taxon>
        <taxon>Rhizaria</taxon>
        <taxon>Cercozoa</taxon>
        <taxon>Chlorarachniophyceae</taxon>
        <taxon>Lotharella</taxon>
    </lineage>
</organism>
<name>A0A060D793_9EUKA</name>
<evidence type="ECO:0000256" key="1">
    <source>
        <dbReference type="ARBA" id="ARBA00022741"/>
    </source>
</evidence>
<dbReference type="AlphaFoldDB" id="A0A060D793"/>
<dbReference type="Gene3D" id="3.50.7.10">
    <property type="entry name" value="GroEL"/>
    <property type="match status" value="1"/>
</dbReference>
<dbReference type="GO" id="GO:0140662">
    <property type="term" value="F:ATP-dependent protein folding chaperone"/>
    <property type="evidence" value="ECO:0007669"/>
    <property type="project" value="InterPro"/>
</dbReference>
<dbReference type="EMBL" id="CP006628">
    <property type="protein sequence ID" value="AIB09821.1"/>
    <property type="molecule type" value="Genomic_DNA"/>
</dbReference>
<accession>A0A060D793</accession>
<feature type="transmembrane region" description="Helical" evidence="4">
    <location>
        <begin position="248"/>
        <end position="267"/>
    </location>
</feature>
<proteinExistence type="predicted"/>
<keyword evidence="1" id="KW-0547">Nucleotide-binding</keyword>
<gene>
    <name evidence="5" type="primary">tcpH</name>
    <name evidence="5" type="ORF">M951_chr2125</name>
</gene>
<dbReference type="InterPro" id="IPR017998">
    <property type="entry name" value="Chaperone_TCP-1"/>
</dbReference>
<evidence type="ECO:0000256" key="4">
    <source>
        <dbReference type="SAM" id="Phobius"/>
    </source>
</evidence>
<evidence type="ECO:0000256" key="2">
    <source>
        <dbReference type="ARBA" id="ARBA00022840"/>
    </source>
</evidence>
<evidence type="ECO:0000313" key="6">
    <source>
        <dbReference type="Proteomes" id="UP000243670"/>
    </source>
</evidence>
<feature type="transmembrane region" description="Helical" evidence="4">
    <location>
        <begin position="14"/>
        <end position="34"/>
    </location>
</feature>
<geneLocation type="nucleomorph" evidence="5"/>
<dbReference type="Pfam" id="PF00118">
    <property type="entry name" value="Cpn60_TCP1"/>
    <property type="match status" value="1"/>
</dbReference>
<dbReference type="PANTHER" id="PTHR11353">
    <property type="entry name" value="CHAPERONIN"/>
    <property type="match status" value="1"/>
</dbReference>
<feature type="transmembrane region" description="Helical" evidence="4">
    <location>
        <begin position="476"/>
        <end position="496"/>
    </location>
</feature>
<protein>
    <submittedName>
        <fullName evidence="5">T-complex protein1 eta SU</fullName>
    </submittedName>
</protein>
<keyword evidence="4" id="KW-0472">Membrane</keyword>